<reference evidence="3" key="1">
    <citation type="journal article" date="2014" name="Genome Announc.">
        <title>Draft Genome Sequence of Clostridium straminisolvens Strain JCM 21531T, Isolated from a Cellulose-Degrading Bacterial Community.</title>
        <authorList>
            <person name="Yuki M."/>
            <person name="Oshima K."/>
            <person name="Suda W."/>
            <person name="Sakamoto M."/>
            <person name="Kitamura K."/>
            <person name="Iida T."/>
            <person name="Hattori M."/>
            <person name="Ohkuma M."/>
        </authorList>
    </citation>
    <scope>NUCLEOTIDE SEQUENCE [LARGE SCALE GENOMIC DNA]</scope>
    <source>
        <strain evidence="3">JCM 21531</strain>
    </source>
</reference>
<gene>
    <name evidence="3" type="ORF">JCM21531_1031</name>
</gene>
<dbReference type="Proteomes" id="UP000019109">
    <property type="component" value="Unassembled WGS sequence"/>
</dbReference>
<dbReference type="Pfam" id="PF09548">
    <property type="entry name" value="Spore_III_AB"/>
    <property type="match status" value="1"/>
</dbReference>
<evidence type="ECO:0000256" key="2">
    <source>
        <dbReference type="SAM" id="Phobius"/>
    </source>
</evidence>
<evidence type="ECO:0000313" key="4">
    <source>
        <dbReference type="Proteomes" id="UP000019109"/>
    </source>
</evidence>
<feature type="coiled-coil region" evidence="1">
    <location>
        <begin position="129"/>
        <end position="159"/>
    </location>
</feature>
<feature type="transmembrane region" description="Helical" evidence="2">
    <location>
        <begin position="6"/>
        <end position="23"/>
    </location>
</feature>
<dbReference type="AlphaFoldDB" id="W4V483"/>
<comment type="caution">
    <text evidence="3">The sequence shown here is derived from an EMBL/GenBank/DDBJ whole genome shotgun (WGS) entry which is preliminary data.</text>
</comment>
<dbReference type="InterPro" id="IPR014198">
    <property type="entry name" value="Spore_III_AB"/>
</dbReference>
<dbReference type="OrthoDB" id="1779801at2"/>
<keyword evidence="1" id="KW-0175">Coiled coil</keyword>
<dbReference type="PIRSF" id="PIRSF021435">
    <property type="entry name" value="SpoIIIAB"/>
    <property type="match status" value="1"/>
</dbReference>
<evidence type="ECO:0000256" key="1">
    <source>
        <dbReference type="SAM" id="Coils"/>
    </source>
</evidence>
<keyword evidence="2" id="KW-0472">Membrane</keyword>
<evidence type="ECO:0000313" key="3">
    <source>
        <dbReference type="EMBL" id="GAE87643.1"/>
    </source>
</evidence>
<sequence>MLLKIIGSLIVFVSSSLLGYMYSRRCSKRPGELRTLQGYLQIFENEISFMSNVLKDAFSKIYMHDDSGVAAFFKGTVDALENDSGLNASEAWTKAVKENIKNTSLNSEDEEIIISFGKMLGSSDVEGQIKNIRLTVNQLKLQEEKAEELRAKNEAMYRNLGILGGLAIIIILF</sequence>
<keyword evidence="2" id="KW-0812">Transmembrane</keyword>
<feature type="transmembrane region" description="Helical" evidence="2">
    <location>
        <begin position="155"/>
        <end position="172"/>
    </location>
</feature>
<accession>W4V483</accession>
<name>W4V483_9FIRM</name>
<keyword evidence="4" id="KW-1185">Reference proteome</keyword>
<keyword evidence="2" id="KW-1133">Transmembrane helix</keyword>
<protein>
    <submittedName>
        <fullName evidence="3">Stage III sporulation protein AB</fullName>
    </submittedName>
</protein>
<dbReference type="RefSeq" id="WP_038287504.1">
    <property type="nucleotide sequence ID" value="NZ_BAVR01000009.1"/>
</dbReference>
<dbReference type="EMBL" id="BAVR01000009">
    <property type="protein sequence ID" value="GAE87643.1"/>
    <property type="molecule type" value="Genomic_DNA"/>
</dbReference>
<dbReference type="NCBIfam" id="TIGR02833">
    <property type="entry name" value="spore_III_AB"/>
    <property type="match status" value="1"/>
</dbReference>
<dbReference type="STRING" id="1294263.JCM21531_1031"/>
<organism evidence="3 4">
    <name type="scientific">Acetivibrio straminisolvens JCM 21531</name>
    <dbReference type="NCBI Taxonomy" id="1294263"/>
    <lineage>
        <taxon>Bacteria</taxon>
        <taxon>Bacillati</taxon>
        <taxon>Bacillota</taxon>
        <taxon>Clostridia</taxon>
        <taxon>Eubacteriales</taxon>
        <taxon>Oscillospiraceae</taxon>
        <taxon>Acetivibrio</taxon>
    </lineage>
</organism>
<proteinExistence type="predicted"/>